<keyword evidence="6" id="KW-0539">Nucleus</keyword>
<evidence type="ECO:0000313" key="9">
    <source>
        <dbReference type="Proteomes" id="UP000321570"/>
    </source>
</evidence>
<dbReference type="SUPFAM" id="SSF46785">
    <property type="entry name" value="Winged helix' DNA-binding domain"/>
    <property type="match status" value="1"/>
</dbReference>
<evidence type="ECO:0000256" key="1">
    <source>
        <dbReference type="ARBA" id="ARBA00004123"/>
    </source>
</evidence>
<dbReference type="Pfam" id="PF10602">
    <property type="entry name" value="RPN7"/>
    <property type="match status" value="1"/>
</dbReference>
<reference evidence="8 9" key="1">
    <citation type="submission" date="2019-07" db="EMBL/GenBank/DDBJ databases">
        <authorList>
            <person name="Jastrzebski P J."/>
            <person name="Paukszto L."/>
            <person name="Jastrzebski P J."/>
        </authorList>
    </citation>
    <scope>NUCLEOTIDE SEQUENCE [LARGE SCALE GENOMIC DNA]</scope>
    <source>
        <strain evidence="8 9">WMS-il1</strain>
    </source>
</reference>
<dbReference type="InterPro" id="IPR045135">
    <property type="entry name" value="Rpn7_N"/>
</dbReference>
<evidence type="ECO:0000259" key="7">
    <source>
        <dbReference type="PROSITE" id="PS50250"/>
    </source>
</evidence>
<protein>
    <recommendedName>
        <fullName evidence="7">PCI domain-containing protein</fullName>
    </recommendedName>
</protein>
<evidence type="ECO:0000313" key="8">
    <source>
        <dbReference type="EMBL" id="VUZ44266.1"/>
    </source>
</evidence>
<dbReference type="GO" id="GO:0005737">
    <property type="term" value="C:cytoplasm"/>
    <property type="evidence" value="ECO:0007669"/>
    <property type="project" value="UniProtKB-SubCell"/>
</dbReference>
<sequence length="458" mass="52410">MDIDTIMDTEAMKIVKSGNNEAGLVYDDEWVRGTSSRVNKTRDHLETELKTAKINGVVVYTRKAYIEMGDFWLKCGDFLNALRCYTRSREYSQSSGDDVNSCLKITRMAILQANWTQAGAYAKLAEHCCEVDYAVSKKPWNPEATDIFLKSRRDGKELIEYLQKNPPPEKAPDQLPIANQVAKAELHLVSGLLKLVTGDYRDSIEQFVQANIDPEECTFDNPSNFITHCDVARYIAVCALATLDRSALKTDILNHPSFRLVLESEVEARDLLLAFYSADYMSVFKRLEKLKSYLKLDIFAADHVEELYRLIRVKALHQYFVPFVRADLRTMAEAFGTNVADLAGELAELIRTGAMKARIDSEKRLLCRANVDDRNQTFKNTMKVIDQYHYLTVLLSSFKPPTSPPPFIKLLGICFHKKLGSIFQRRFSLFLHMHDTMKLGKKQMKITSETEWNEHNTE</sequence>
<keyword evidence="9" id="KW-1185">Reference proteome</keyword>
<dbReference type="SMART" id="SM00088">
    <property type="entry name" value="PINT"/>
    <property type="match status" value="1"/>
</dbReference>
<dbReference type="Gene3D" id="1.25.40.570">
    <property type="match status" value="2"/>
</dbReference>
<organism evidence="8 9">
    <name type="scientific">Hymenolepis diminuta</name>
    <name type="common">Rat tapeworm</name>
    <dbReference type="NCBI Taxonomy" id="6216"/>
    <lineage>
        <taxon>Eukaryota</taxon>
        <taxon>Metazoa</taxon>
        <taxon>Spiralia</taxon>
        <taxon>Lophotrochozoa</taxon>
        <taxon>Platyhelminthes</taxon>
        <taxon>Cestoda</taxon>
        <taxon>Eucestoda</taxon>
        <taxon>Cyclophyllidea</taxon>
        <taxon>Hymenolepididae</taxon>
        <taxon>Hymenolepis</taxon>
    </lineage>
</organism>
<dbReference type="InterPro" id="IPR000717">
    <property type="entry name" value="PCI_dom"/>
</dbReference>
<comment type="similarity">
    <text evidence="3">Belongs to the CSN1 family.</text>
</comment>
<evidence type="ECO:0000256" key="5">
    <source>
        <dbReference type="ARBA" id="ARBA00022790"/>
    </source>
</evidence>
<comment type="subcellular location">
    <subcellularLocation>
        <location evidence="2">Cytoplasm</location>
    </subcellularLocation>
    <subcellularLocation>
        <location evidence="1">Nucleus</location>
    </subcellularLocation>
</comment>
<dbReference type="PANTHER" id="PTHR14145:SF2">
    <property type="entry name" value="COP9 SIGNALOSOME COMPLEX SUBUNIT 1"/>
    <property type="match status" value="1"/>
</dbReference>
<evidence type="ECO:0000256" key="3">
    <source>
        <dbReference type="ARBA" id="ARBA00008793"/>
    </source>
</evidence>
<feature type="domain" description="PCI" evidence="7">
    <location>
        <begin position="206"/>
        <end position="373"/>
    </location>
</feature>
<dbReference type="GO" id="GO:0008180">
    <property type="term" value="C:COP9 signalosome"/>
    <property type="evidence" value="ECO:0007669"/>
    <property type="project" value="UniProtKB-KW"/>
</dbReference>
<keyword evidence="5" id="KW-0736">Signalosome</keyword>
<dbReference type="EMBL" id="CABIJS010000123">
    <property type="protein sequence ID" value="VUZ44266.1"/>
    <property type="molecule type" value="Genomic_DNA"/>
</dbReference>
<name>A0A564YAR2_HYMDI</name>
<gene>
    <name evidence="8" type="ORF">WMSIL1_LOCUS4427</name>
</gene>
<dbReference type="Proteomes" id="UP000321570">
    <property type="component" value="Unassembled WGS sequence"/>
</dbReference>
<keyword evidence="4" id="KW-0963">Cytoplasm</keyword>
<dbReference type="InterPro" id="IPR036390">
    <property type="entry name" value="WH_DNA-bd_sf"/>
</dbReference>
<evidence type="ECO:0000256" key="6">
    <source>
        <dbReference type="ARBA" id="ARBA00023242"/>
    </source>
</evidence>
<dbReference type="PANTHER" id="PTHR14145">
    <property type="entry name" value="26S PROTESOME SUBUNIT 6"/>
    <property type="match status" value="1"/>
</dbReference>
<dbReference type="InterPro" id="IPR019585">
    <property type="entry name" value="Rpn7/CSN1"/>
</dbReference>
<proteinExistence type="inferred from homology"/>
<dbReference type="AlphaFoldDB" id="A0A564YAR2"/>
<evidence type="ECO:0000256" key="2">
    <source>
        <dbReference type="ARBA" id="ARBA00004496"/>
    </source>
</evidence>
<dbReference type="PROSITE" id="PS50250">
    <property type="entry name" value="PCI"/>
    <property type="match status" value="1"/>
</dbReference>
<dbReference type="Pfam" id="PF01399">
    <property type="entry name" value="PCI"/>
    <property type="match status" value="1"/>
</dbReference>
<evidence type="ECO:0000256" key="4">
    <source>
        <dbReference type="ARBA" id="ARBA00022490"/>
    </source>
</evidence>
<accession>A0A564YAR2</accession>